<feature type="active site" evidence="6">
    <location>
        <position position="106"/>
    </location>
</feature>
<dbReference type="PRINTS" id="PR00727">
    <property type="entry name" value="LEADERPTASE"/>
</dbReference>
<evidence type="ECO:0000256" key="4">
    <source>
        <dbReference type="ARBA" id="ARBA00019232"/>
    </source>
</evidence>
<keyword evidence="7" id="KW-0645">Protease</keyword>
<dbReference type="KEGG" id="cmb:CSW64_10130"/>
<dbReference type="GO" id="GO:0016020">
    <property type="term" value="C:membrane"/>
    <property type="evidence" value="ECO:0007669"/>
    <property type="project" value="UniProtKB-SubCell"/>
</dbReference>
<evidence type="ECO:0000259" key="8">
    <source>
        <dbReference type="Pfam" id="PF10502"/>
    </source>
</evidence>
<dbReference type="InterPro" id="IPR019758">
    <property type="entry name" value="Pept_S26A_signal_pept_1_CS"/>
</dbReference>
<dbReference type="RefSeq" id="WP_099621996.1">
    <property type="nucleotide sequence ID" value="NZ_CP024201.1"/>
</dbReference>
<dbReference type="PANTHER" id="PTHR43390:SF1">
    <property type="entry name" value="CHLOROPLAST PROCESSING PEPTIDASE"/>
    <property type="match status" value="1"/>
</dbReference>
<organism evidence="9 10">
    <name type="scientific">Caulobacter mirabilis</name>
    <dbReference type="NCBI Taxonomy" id="69666"/>
    <lineage>
        <taxon>Bacteria</taxon>
        <taxon>Pseudomonadati</taxon>
        <taxon>Pseudomonadota</taxon>
        <taxon>Alphaproteobacteria</taxon>
        <taxon>Caulobacterales</taxon>
        <taxon>Caulobacteraceae</taxon>
        <taxon>Caulobacter</taxon>
    </lineage>
</organism>
<dbReference type="InterPro" id="IPR000223">
    <property type="entry name" value="Pept_S26A_signal_pept_1"/>
</dbReference>
<protein>
    <recommendedName>
        <fullName evidence="4 7">Signal peptidase I</fullName>
        <ecNumber evidence="3 7">3.4.21.89</ecNumber>
    </recommendedName>
</protein>
<dbReference type="PANTHER" id="PTHR43390">
    <property type="entry name" value="SIGNAL PEPTIDASE I"/>
    <property type="match status" value="1"/>
</dbReference>
<feature type="active site" evidence="6">
    <location>
        <position position="45"/>
    </location>
</feature>
<keyword evidence="7" id="KW-1133">Transmembrane helix</keyword>
<evidence type="ECO:0000256" key="1">
    <source>
        <dbReference type="ARBA" id="ARBA00000677"/>
    </source>
</evidence>
<dbReference type="AlphaFoldDB" id="A0A2D2AXM5"/>
<dbReference type="Gene3D" id="2.10.109.10">
    <property type="entry name" value="Umud Fragment, subunit A"/>
    <property type="match status" value="1"/>
</dbReference>
<dbReference type="PROSITE" id="PS00760">
    <property type="entry name" value="SPASE_I_2"/>
    <property type="match status" value="1"/>
</dbReference>
<keyword evidence="7" id="KW-0472">Membrane</keyword>
<comment type="catalytic activity">
    <reaction evidence="1 7">
        <text>Cleavage of hydrophobic, N-terminal signal or leader sequences from secreted and periplasmic proteins.</text>
        <dbReference type="EC" id="3.4.21.89"/>
    </reaction>
</comment>
<keyword evidence="7" id="KW-0812">Transmembrane</keyword>
<dbReference type="GO" id="GO:0009003">
    <property type="term" value="F:signal peptidase activity"/>
    <property type="evidence" value="ECO:0007669"/>
    <property type="project" value="UniProtKB-EC"/>
</dbReference>
<dbReference type="EC" id="3.4.21.89" evidence="3 7"/>
<dbReference type="GO" id="GO:0006465">
    <property type="term" value="P:signal peptide processing"/>
    <property type="evidence" value="ECO:0007669"/>
    <property type="project" value="InterPro"/>
</dbReference>
<feature type="transmembrane region" description="Helical" evidence="7">
    <location>
        <begin position="21"/>
        <end position="39"/>
    </location>
</feature>
<dbReference type="InterPro" id="IPR036286">
    <property type="entry name" value="LexA/Signal_pep-like_sf"/>
</dbReference>
<evidence type="ECO:0000313" key="9">
    <source>
        <dbReference type="EMBL" id="ATQ42742.1"/>
    </source>
</evidence>
<dbReference type="Pfam" id="PF10502">
    <property type="entry name" value="Peptidase_S26"/>
    <property type="match status" value="1"/>
</dbReference>
<evidence type="ECO:0000256" key="6">
    <source>
        <dbReference type="PIRSR" id="PIRSR600223-1"/>
    </source>
</evidence>
<proteinExistence type="inferred from homology"/>
<accession>A0A2D2AXM5</accession>
<dbReference type="InterPro" id="IPR019757">
    <property type="entry name" value="Pept_S26A_signal_pept_1_Lys-AS"/>
</dbReference>
<evidence type="ECO:0000256" key="7">
    <source>
        <dbReference type="RuleBase" id="RU362042"/>
    </source>
</evidence>
<dbReference type="NCBIfam" id="TIGR02227">
    <property type="entry name" value="sigpep_I_bact"/>
    <property type="match status" value="1"/>
</dbReference>
<evidence type="ECO:0000256" key="5">
    <source>
        <dbReference type="ARBA" id="ARBA00022801"/>
    </source>
</evidence>
<dbReference type="Proteomes" id="UP000228945">
    <property type="component" value="Chromosome"/>
</dbReference>
<comment type="similarity">
    <text evidence="2 7">Belongs to the peptidase S26 family.</text>
</comment>
<sequence length="252" mass="27560">MNQADKPNGAREETVETIKSLGVILLIVLVLRIFLFQPFTIPSSSMKPNLLIGDYIVVSKFSYGFSRHSIPFSPPLFKGRIFGSAPKRGDVVVFKTPANNRTDLIKRVVGLPGDSIQVTDGVLSINGKALPRVADGQGNPDACANGATPTRFIETNPIGKRYETYDCGPDGALDNTPVYVVPEGHYFMMGDNRDNSADSRVPPEVGGVGFVPAENLVGKAQIILASWENVSLFKPWTWFLNLRGDRFVHPIK</sequence>
<dbReference type="SUPFAM" id="SSF51306">
    <property type="entry name" value="LexA/Signal peptidase"/>
    <property type="match status" value="1"/>
</dbReference>
<comment type="subcellular location">
    <subcellularLocation>
        <location evidence="7">Membrane</location>
        <topology evidence="7">Single-pass type II membrane protein</topology>
    </subcellularLocation>
</comment>
<name>A0A2D2AXM5_9CAUL</name>
<evidence type="ECO:0000256" key="3">
    <source>
        <dbReference type="ARBA" id="ARBA00013208"/>
    </source>
</evidence>
<feature type="domain" description="Peptidase S26" evidence="8">
    <location>
        <begin position="15"/>
        <end position="224"/>
    </location>
</feature>
<keyword evidence="5 7" id="KW-0378">Hydrolase</keyword>
<dbReference type="EMBL" id="CP024201">
    <property type="protein sequence ID" value="ATQ42742.1"/>
    <property type="molecule type" value="Genomic_DNA"/>
</dbReference>
<dbReference type="CDD" id="cd06530">
    <property type="entry name" value="S26_SPase_I"/>
    <property type="match status" value="1"/>
</dbReference>
<dbReference type="GO" id="GO:0004252">
    <property type="term" value="F:serine-type endopeptidase activity"/>
    <property type="evidence" value="ECO:0007669"/>
    <property type="project" value="InterPro"/>
</dbReference>
<keyword evidence="10" id="KW-1185">Reference proteome</keyword>
<reference evidence="9 10" key="1">
    <citation type="submission" date="2017-10" db="EMBL/GenBank/DDBJ databases">
        <title>Genome sequence of Caulobacter mirabilis FWC38.</title>
        <authorList>
            <person name="Fiebig A."/>
            <person name="Crosson S."/>
        </authorList>
    </citation>
    <scope>NUCLEOTIDE SEQUENCE [LARGE SCALE GENOMIC DNA]</scope>
    <source>
        <strain evidence="9 10">FWC 38</strain>
    </source>
</reference>
<dbReference type="InterPro" id="IPR019533">
    <property type="entry name" value="Peptidase_S26"/>
</dbReference>
<dbReference type="PROSITE" id="PS00761">
    <property type="entry name" value="SPASE_I_3"/>
    <property type="match status" value="1"/>
</dbReference>
<evidence type="ECO:0000256" key="2">
    <source>
        <dbReference type="ARBA" id="ARBA00009370"/>
    </source>
</evidence>
<gene>
    <name evidence="9" type="primary">lepB</name>
    <name evidence="9" type="ORF">CSW64_10130</name>
</gene>
<evidence type="ECO:0000313" key="10">
    <source>
        <dbReference type="Proteomes" id="UP000228945"/>
    </source>
</evidence>
<dbReference type="OrthoDB" id="9815782at2"/>